<name>A0A9X4RK90_9CYAN</name>
<evidence type="ECO:0000256" key="1">
    <source>
        <dbReference type="SAM" id="MobiDB-lite"/>
    </source>
</evidence>
<dbReference type="Proteomes" id="UP001152872">
    <property type="component" value="Unassembled WGS sequence"/>
</dbReference>
<proteinExistence type="predicted"/>
<dbReference type="EMBL" id="VBTY01000228">
    <property type="protein sequence ID" value="MDG3496785.1"/>
    <property type="molecule type" value="Genomic_DNA"/>
</dbReference>
<keyword evidence="4" id="KW-1185">Reference proteome</keyword>
<comment type="caution">
    <text evidence="3">The sequence shown here is derived from an EMBL/GenBank/DDBJ whole genome shotgun (WGS) entry which is preliminary data.</text>
</comment>
<feature type="compositionally biased region" description="Polar residues" evidence="1">
    <location>
        <begin position="122"/>
        <end position="132"/>
    </location>
</feature>
<keyword evidence="2" id="KW-0812">Transmembrane</keyword>
<protein>
    <submittedName>
        <fullName evidence="3">Uncharacterized protein</fullName>
    </submittedName>
</protein>
<evidence type="ECO:0000313" key="4">
    <source>
        <dbReference type="Proteomes" id="UP001152872"/>
    </source>
</evidence>
<gene>
    <name evidence="3" type="ORF">FEV09_19785</name>
</gene>
<evidence type="ECO:0000256" key="2">
    <source>
        <dbReference type="SAM" id="Phobius"/>
    </source>
</evidence>
<evidence type="ECO:0000313" key="3">
    <source>
        <dbReference type="EMBL" id="MDG3496785.1"/>
    </source>
</evidence>
<feature type="transmembrane region" description="Helical" evidence="2">
    <location>
        <begin position="43"/>
        <end position="66"/>
    </location>
</feature>
<keyword evidence="2" id="KW-1133">Transmembrane helix</keyword>
<sequence>MKKSFVYRTLQIATAVAVYSAISVWASTNHVDNVTNTITNINSFVVILAIAFIFPYICFNVLGKLYTPPASRNPRRSSESSRSPSSQDDLNAIDAPTPQEPEAMLYRGARYNPEDLKPAPNINENNQKTFKTPPNIKYRGANIESSSDDNSPESPESFASERNSQKSAKPKERMKYRGSYID</sequence>
<reference evidence="3" key="1">
    <citation type="submission" date="2019-05" db="EMBL/GenBank/DDBJ databases">
        <title>Whole genome sequencing of Pseudanabaena catenata USMAC16.</title>
        <authorList>
            <person name="Khan Z."/>
            <person name="Omar W.M."/>
            <person name="Convey P."/>
            <person name="Merican F."/>
            <person name="Najimudin N."/>
        </authorList>
    </citation>
    <scope>NUCLEOTIDE SEQUENCE</scope>
    <source>
        <strain evidence="3">USMAC16</strain>
    </source>
</reference>
<organism evidence="3 4">
    <name type="scientific">Pseudanabaena catenata USMAC16</name>
    <dbReference type="NCBI Taxonomy" id="1855837"/>
    <lineage>
        <taxon>Bacteria</taxon>
        <taxon>Bacillati</taxon>
        <taxon>Cyanobacteriota</taxon>
        <taxon>Cyanophyceae</taxon>
        <taxon>Pseudanabaenales</taxon>
        <taxon>Pseudanabaenaceae</taxon>
        <taxon>Pseudanabaena</taxon>
    </lineage>
</organism>
<feature type="transmembrane region" description="Helical" evidence="2">
    <location>
        <begin position="12"/>
        <end position="31"/>
    </location>
</feature>
<dbReference type="AlphaFoldDB" id="A0A9X4RK90"/>
<dbReference type="RefSeq" id="WP_009628979.1">
    <property type="nucleotide sequence ID" value="NZ_VBTY01000228.1"/>
</dbReference>
<accession>A0A9X4RK90</accession>
<feature type="region of interest" description="Disordered" evidence="1">
    <location>
        <begin position="69"/>
        <end position="182"/>
    </location>
</feature>
<keyword evidence="2" id="KW-0472">Membrane</keyword>